<sequence>MNVLLAVYLLLVAGLPVAFLILLIVRRRVLARRAAMAAPSGEPRVPVSQILARIAWERAAESTSTPRLRRPRGALARGRVWPDRDQDEDACQPVVRVPVQRRRYVSPEYRHAFPGR</sequence>
<reference evidence="3" key="1">
    <citation type="journal article" date="2019" name="Int. J. Syst. Evol. Microbiol.">
        <title>The Global Catalogue of Microorganisms (GCM) 10K type strain sequencing project: providing services to taxonomists for standard genome sequencing and annotation.</title>
        <authorList>
            <consortium name="The Broad Institute Genomics Platform"/>
            <consortium name="The Broad Institute Genome Sequencing Center for Infectious Disease"/>
            <person name="Wu L."/>
            <person name="Ma J."/>
        </authorList>
    </citation>
    <scope>NUCLEOTIDE SEQUENCE [LARGE SCALE GENOMIC DNA]</scope>
    <source>
        <strain evidence="3">CGMCC 4.7645</strain>
    </source>
</reference>
<keyword evidence="3" id="KW-1185">Reference proteome</keyword>
<name>A0ABW5FWL6_9PSEU</name>
<keyword evidence="1" id="KW-1133">Transmembrane helix</keyword>
<feature type="transmembrane region" description="Helical" evidence="1">
    <location>
        <begin position="6"/>
        <end position="25"/>
    </location>
</feature>
<keyword evidence="1" id="KW-0472">Membrane</keyword>
<organism evidence="2 3">
    <name type="scientific">Amycolatopsis pigmentata</name>
    <dbReference type="NCBI Taxonomy" id="450801"/>
    <lineage>
        <taxon>Bacteria</taxon>
        <taxon>Bacillati</taxon>
        <taxon>Actinomycetota</taxon>
        <taxon>Actinomycetes</taxon>
        <taxon>Pseudonocardiales</taxon>
        <taxon>Pseudonocardiaceae</taxon>
        <taxon>Amycolatopsis</taxon>
    </lineage>
</organism>
<accession>A0ABW5FWL6</accession>
<evidence type="ECO:0000256" key="1">
    <source>
        <dbReference type="SAM" id="Phobius"/>
    </source>
</evidence>
<evidence type="ECO:0000313" key="3">
    <source>
        <dbReference type="Proteomes" id="UP001597417"/>
    </source>
</evidence>
<comment type="caution">
    <text evidence="2">The sequence shown here is derived from an EMBL/GenBank/DDBJ whole genome shotgun (WGS) entry which is preliminary data.</text>
</comment>
<evidence type="ECO:0000313" key="2">
    <source>
        <dbReference type="EMBL" id="MFD2419388.1"/>
    </source>
</evidence>
<proteinExistence type="predicted"/>
<dbReference type="Proteomes" id="UP001597417">
    <property type="component" value="Unassembled WGS sequence"/>
</dbReference>
<gene>
    <name evidence="2" type="ORF">ACFSXZ_23940</name>
</gene>
<dbReference type="RefSeq" id="WP_378267381.1">
    <property type="nucleotide sequence ID" value="NZ_JBHUKR010000011.1"/>
</dbReference>
<keyword evidence="1" id="KW-0812">Transmembrane</keyword>
<dbReference type="EMBL" id="JBHUKR010000011">
    <property type="protein sequence ID" value="MFD2419388.1"/>
    <property type="molecule type" value="Genomic_DNA"/>
</dbReference>
<protein>
    <submittedName>
        <fullName evidence="2">Uncharacterized protein</fullName>
    </submittedName>
</protein>